<organism evidence="2 3">
    <name type="scientific">Aphanomyces stellatus</name>
    <dbReference type="NCBI Taxonomy" id="120398"/>
    <lineage>
        <taxon>Eukaryota</taxon>
        <taxon>Sar</taxon>
        <taxon>Stramenopiles</taxon>
        <taxon>Oomycota</taxon>
        <taxon>Saprolegniomycetes</taxon>
        <taxon>Saprolegniales</taxon>
        <taxon>Verrucalvaceae</taxon>
        <taxon>Aphanomyces</taxon>
    </lineage>
</organism>
<sequence>MPPIHLPPDILHGIALWIEDASTLFVFLEALGVLRGPLDPLYQLGLSSPDRQSFFWPRLRLDRLPSRTKWEPIGQFYSHIVVSGQADIVRLRRHLPPTVHLEWVDIPLQHAAVDLSLAAWYADWAELRLTKVSGNSWHVVQHWRVCLTPILAVLPRLAHLVSLDLTGAMCLESIFDFAATSPTLIDLKLEPHREYFDWGSPRGAPGGLTSLSTAILASLLKWFDHQHPRSLELMSVTFATDQAVDDDVFATIRDRLCSVMLTCPTLDFLSIWRFDVPHLSLLDDAMPVAVAALELIEVRAKAMCQLAHGFVGSTRVQSLTLRELRDDCDFELVFQALLSSKVKHLLLRGCFVAQWPPLVPVLKLLALETLEMREMNLGDDVVRFIARGLQGNATLRHLNFESNDITIEGALPLLQHAPATIDTIVLTGNLLNAANVANLHAAASERGMTLKFN</sequence>
<proteinExistence type="predicted"/>
<dbReference type="EMBL" id="VJMH01000026">
    <property type="protein sequence ID" value="KAF0720177.1"/>
    <property type="molecule type" value="Genomic_DNA"/>
</dbReference>
<protein>
    <submittedName>
        <fullName evidence="2">Aste57867_500 protein</fullName>
    </submittedName>
</protein>
<dbReference type="EMBL" id="CAADRA010000026">
    <property type="protein sequence ID" value="VFT77725.1"/>
    <property type="molecule type" value="Genomic_DNA"/>
</dbReference>
<dbReference type="Proteomes" id="UP000332933">
    <property type="component" value="Unassembled WGS sequence"/>
</dbReference>
<dbReference type="AlphaFoldDB" id="A0A485K353"/>
<dbReference type="InterPro" id="IPR032675">
    <property type="entry name" value="LRR_dom_sf"/>
</dbReference>
<dbReference type="SUPFAM" id="SSF52047">
    <property type="entry name" value="RNI-like"/>
    <property type="match status" value="1"/>
</dbReference>
<keyword evidence="3" id="KW-1185">Reference proteome</keyword>
<accession>A0A485K353</accession>
<dbReference type="Gene3D" id="3.80.10.10">
    <property type="entry name" value="Ribonuclease Inhibitor"/>
    <property type="match status" value="1"/>
</dbReference>
<name>A0A485K353_9STRA</name>
<reference evidence="2 3" key="1">
    <citation type="submission" date="2019-03" db="EMBL/GenBank/DDBJ databases">
        <authorList>
            <person name="Gaulin E."/>
            <person name="Dumas B."/>
        </authorList>
    </citation>
    <scope>NUCLEOTIDE SEQUENCE [LARGE SCALE GENOMIC DNA]</scope>
    <source>
        <strain evidence="2">CBS 568.67</strain>
    </source>
</reference>
<reference evidence="1" key="2">
    <citation type="submission" date="2019-06" db="EMBL/GenBank/DDBJ databases">
        <title>Genomics analysis of Aphanomyces spp. identifies a new class of oomycete effector associated with host adaptation.</title>
        <authorList>
            <person name="Gaulin E."/>
        </authorList>
    </citation>
    <scope>NUCLEOTIDE SEQUENCE</scope>
    <source>
        <strain evidence="1">CBS 578.67</strain>
    </source>
</reference>
<evidence type="ECO:0000313" key="3">
    <source>
        <dbReference type="Proteomes" id="UP000332933"/>
    </source>
</evidence>
<evidence type="ECO:0000313" key="1">
    <source>
        <dbReference type="EMBL" id="KAF0720177.1"/>
    </source>
</evidence>
<evidence type="ECO:0000313" key="2">
    <source>
        <dbReference type="EMBL" id="VFT77725.1"/>
    </source>
</evidence>
<gene>
    <name evidence="2" type="primary">Aste57867_500</name>
    <name evidence="1" type="ORF">As57867_000499</name>
    <name evidence="2" type="ORF">ASTE57867_500</name>
</gene>